<dbReference type="InterPro" id="IPR016181">
    <property type="entry name" value="Acyl_CoA_acyltransferase"/>
</dbReference>
<evidence type="ECO:0000256" key="4">
    <source>
        <dbReference type="ARBA" id="ARBA00023315"/>
    </source>
</evidence>
<dbReference type="GO" id="GO:0008999">
    <property type="term" value="F:protein-N-terminal-alanine acetyltransferase activity"/>
    <property type="evidence" value="ECO:0007669"/>
    <property type="project" value="UniProtKB-EC"/>
</dbReference>
<dbReference type="InterPro" id="IPR006464">
    <property type="entry name" value="AcTrfase_RimI/Ard1"/>
</dbReference>
<keyword evidence="3 5" id="KW-0808">Transferase</keyword>
<feature type="domain" description="N-acetyltransferase" evidence="6">
    <location>
        <begin position="11"/>
        <end position="157"/>
    </location>
</feature>
<dbReference type="PROSITE" id="PS51186">
    <property type="entry name" value="GNAT"/>
    <property type="match status" value="1"/>
</dbReference>
<reference evidence="7 8" key="1">
    <citation type="submission" date="2024-03" db="EMBL/GenBank/DDBJ databases">
        <title>Novel species of the genus Variovorax.</title>
        <authorList>
            <person name="Liu Q."/>
            <person name="Xin Y.-H."/>
        </authorList>
    </citation>
    <scope>NUCLEOTIDE SEQUENCE [LARGE SCALE GENOMIC DNA]</scope>
    <source>
        <strain evidence="7 8">KACC 18501</strain>
    </source>
</reference>
<feature type="binding site" evidence="5">
    <location>
        <position position="117"/>
    </location>
    <ligand>
        <name>acetyl-CoA</name>
        <dbReference type="ChEBI" id="CHEBI:57288"/>
    </ligand>
</feature>
<evidence type="ECO:0000256" key="2">
    <source>
        <dbReference type="ARBA" id="ARBA00022490"/>
    </source>
</evidence>
<dbReference type="EC" id="2.3.1.266" evidence="5"/>
<feature type="active site" description="Proton acceptor" evidence="5">
    <location>
        <position position="112"/>
    </location>
</feature>
<keyword evidence="8" id="KW-1185">Reference proteome</keyword>
<keyword evidence="4 5" id="KW-0012">Acyltransferase</keyword>
<dbReference type="EMBL" id="JBBKZV010000035">
    <property type="protein sequence ID" value="MEJ8826526.1"/>
    <property type="molecule type" value="Genomic_DNA"/>
</dbReference>
<name>A0ABU8W905_9BURK</name>
<dbReference type="InterPro" id="IPR050680">
    <property type="entry name" value="YpeA/RimI_acetyltransf"/>
</dbReference>
<evidence type="ECO:0000313" key="7">
    <source>
        <dbReference type="EMBL" id="MEJ8826526.1"/>
    </source>
</evidence>
<organism evidence="7 8">
    <name type="scientific">Variovorax humicola</name>
    <dbReference type="NCBI Taxonomy" id="1769758"/>
    <lineage>
        <taxon>Bacteria</taxon>
        <taxon>Pseudomonadati</taxon>
        <taxon>Pseudomonadota</taxon>
        <taxon>Betaproteobacteria</taxon>
        <taxon>Burkholderiales</taxon>
        <taxon>Comamonadaceae</taxon>
        <taxon>Variovorax</taxon>
    </lineage>
</organism>
<accession>A0ABU8W905</accession>
<comment type="catalytic activity">
    <reaction evidence="5">
        <text>N-terminal L-alanyl-[ribosomal protein bS18] + acetyl-CoA = N-terminal N(alpha)-acetyl-L-alanyl-[ribosomal protein bS18] + CoA + H(+)</text>
        <dbReference type="Rhea" id="RHEA:43756"/>
        <dbReference type="Rhea" id="RHEA-COMP:10676"/>
        <dbReference type="Rhea" id="RHEA-COMP:10677"/>
        <dbReference type="ChEBI" id="CHEBI:15378"/>
        <dbReference type="ChEBI" id="CHEBI:57287"/>
        <dbReference type="ChEBI" id="CHEBI:57288"/>
        <dbReference type="ChEBI" id="CHEBI:64718"/>
        <dbReference type="ChEBI" id="CHEBI:83683"/>
        <dbReference type="EC" id="2.3.1.266"/>
    </reaction>
</comment>
<sequence length="167" mass="18675">MSAVPQPPLEARLEPLTIDRLERLCAVEESAYTHPWTRANFIDSLHAGYHCQLLMGGDQLIGYFVAMKGVDEVHLLNLTVAPAYQRQGWAPMLLEALAGWSRGQGAQWLWLEVRAANARALAIYERAGFRRVGVRKGYYPALDNQREDAIVMSLLLNESPTAWGQLG</sequence>
<dbReference type="CDD" id="cd04301">
    <property type="entry name" value="NAT_SF"/>
    <property type="match status" value="1"/>
</dbReference>
<evidence type="ECO:0000313" key="8">
    <source>
        <dbReference type="Proteomes" id="UP001363010"/>
    </source>
</evidence>
<dbReference type="InterPro" id="IPR000182">
    <property type="entry name" value="GNAT_dom"/>
</dbReference>
<dbReference type="Gene3D" id="3.40.630.30">
    <property type="match status" value="1"/>
</dbReference>
<dbReference type="NCBIfam" id="TIGR01575">
    <property type="entry name" value="rimI"/>
    <property type="match status" value="1"/>
</dbReference>
<evidence type="ECO:0000259" key="6">
    <source>
        <dbReference type="PROSITE" id="PS51186"/>
    </source>
</evidence>
<dbReference type="Proteomes" id="UP001363010">
    <property type="component" value="Unassembled WGS sequence"/>
</dbReference>
<protein>
    <recommendedName>
        <fullName evidence="5">[Ribosomal protein bS18]-alanine N-acetyltransferase</fullName>
        <ecNumber evidence="5">2.3.1.266</ecNumber>
    </recommendedName>
</protein>
<proteinExistence type="inferred from homology"/>
<comment type="similarity">
    <text evidence="1 5">Belongs to the acetyltransferase family. RimI subfamily.</text>
</comment>
<keyword evidence="2 5" id="KW-0963">Cytoplasm</keyword>
<dbReference type="InterPro" id="IPR043690">
    <property type="entry name" value="RimI"/>
</dbReference>
<keyword evidence="7" id="KW-0687">Ribonucleoprotein</keyword>
<dbReference type="GO" id="GO:0005840">
    <property type="term" value="C:ribosome"/>
    <property type="evidence" value="ECO:0007669"/>
    <property type="project" value="UniProtKB-KW"/>
</dbReference>
<dbReference type="PANTHER" id="PTHR43420">
    <property type="entry name" value="ACETYLTRANSFERASE"/>
    <property type="match status" value="1"/>
</dbReference>
<dbReference type="SUPFAM" id="SSF55729">
    <property type="entry name" value="Acyl-CoA N-acyltransferases (Nat)"/>
    <property type="match status" value="1"/>
</dbReference>
<comment type="function">
    <text evidence="5">Acetylates the N-terminal alanine of ribosomal protein bS18.</text>
</comment>
<comment type="caution">
    <text evidence="5">Lacks conserved residue(s) required for the propagation of feature annotation.</text>
</comment>
<dbReference type="Pfam" id="PF00583">
    <property type="entry name" value="Acetyltransf_1"/>
    <property type="match status" value="1"/>
</dbReference>
<evidence type="ECO:0000256" key="5">
    <source>
        <dbReference type="HAMAP-Rule" id="MF_02210"/>
    </source>
</evidence>
<feature type="active site" description="Proton donor" evidence="5">
    <location>
        <position position="124"/>
    </location>
</feature>
<evidence type="ECO:0000256" key="1">
    <source>
        <dbReference type="ARBA" id="ARBA00005395"/>
    </source>
</evidence>
<dbReference type="RefSeq" id="WP_340367562.1">
    <property type="nucleotide sequence ID" value="NZ_JBBKZV010000035.1"/>
</dbReference>
<comment type="caution">
    <text evidence="7">The sequence shown here is derived from an EMBL/GenBank/DDBJ whole genome shotgun (WGS) entry which is preliminary data.</text>
</comment>
<evidence type="ECO:0000256" key="3">
    <source>
        <dbReference type="ARBA" id="ARBA00022679"/>
    </source>
</evidence>
<comment type="subcellular location">
    <subcellularLocation>
        <location evidence="5">Cytoplasm</location>
    </subcellularLocation>
</comment>
<dbReference type="HAMAP" id="MF_02210">
    <property type="entry name" value="RimI"/>
    <property type="match status" value="1"/>
</dbReference>
<dbReference type="PANTHER" id="PTHR43420:SF12">
    <property type="entry name" value="N-ACETYLTRANSFERASE DOMAIN-CONTAINING PROTEIN"/>
    <property type="match status" value="1"/>
</dbReference>
<gene>
    <name evidence="5 7" type="primary">rimI</name>
    <name evidence="7" type="ORF">WKW80_31645</name>
</gene>
<keyword evidence="7" id="KW-0689">Ribosomal protein</keyword>